<dbReference type="GO" id="GO:0050479">
    <property type="term" value="F:glyceryl-ether monooxygenase activity"/>
    <property type="evidence" value="ECO:0007669"/>
    <property type="project" value="TreeGrafter"/>
</dbReference>
<evidence type="ECO:0000256" key="4">
    <source>
        <dbReference type="ARBA" id="ARBA00023002"/>
    </source>
</evidence>
<dbReference type="InterPro" id="IPR006694">
    <property type="entry name" value="Fatty_acid_hydroxylase"/>
</dbReference>
<reference evidence="9 10" key="1">
    <citation type="journal article" date="2016" name="Genome Announc.">
        <title>First Complete Genome Sequence of a Subdivision 6 Acidobacterium Strain.</title>
        <authorList>
            <person name="Huang S."/>
            <person name="Vieira S."/>
            <person name="Bunk B."/>
            <person name="Riedel T."/>
            <person name="Sproer C."/>
            <person name="Overmann J."/>
        </authorList>
    </citation>
    <scope>NUCLEOTIDE SEQUENCE [LARGE SCALE GENOMIC DNA]</scope>
    <source>
        <strain evidence="10">DSM 100886 HEG_-6_39</strain>
    </source>
</reference>
<organism evidence="9 10">
    <name type="scientific">Luteitalea pratensis</name>
    <dbReference type="NCBI Taxonomy" id="1855912"/>
    <lineage>
        <taxon>Bacteria</taxon>
        <taxon>Pseudomonadati</taxon>
        <taxon>Acidobacteriota</taxon>
        <taxon>Vicinamibacteria</taxon>
        <taxon>Vicinamibacterales</taxon>
        <taxon>Vicinamibacteraceae</taxon>
        <taxon>Luteitalea</taxon>
    </lineage>
</organism>
<dbReference type="PANTHER" id="PTHR21624:SF1">
    <property type="entry name" value="ALKYLGLYCEROL MONOOXYGENASE"/>
    <property type="match status" value="1"/>
</dbReference>
<evidence type="ECO:0000256" key="7">
    <source>
        <dbReference type="SAM" id="Phobius"/>
    </source>
</evidence>
<evidence type="ECO:0000256" key="1">
    <source>
        <dbReference type="ARBA" id="ARBA00004127"/>
    </source>
</evidence>
<accession>A0A143PUD9</accession>
<dbReference type="GO" id="GO:0005506">
    <property type="term" value="F:iron ion binding"/>
    <property type="evidence" value="ECO:0007669"/>
    <property type="project" value="InterPro"/>
</dbReference>
<feature type="transmembrane region" description="Helical" evidence="7">
    <location>
        <begin position="57"/>
        <end position="78"/>
    </location>
</feature>
<dbReference type="InterPro" id="IPR051689">
    <property type="entry name" value="Sterol_desaturase/TMEM195"/>
</dbReference>
<keyword evidence="3 7" id="KW-1133">Transmembrane helix</keyword>
<name>A0A143PUD9_LUTPR</name>
<dbReference type="AlphaFoldDB" id="A0A143PUD9"/>
<proteinExistence type="predicted"/>
<dbReference type="GO" id="GO:0006643">
    <property type="term" value="P:membrane lipid metabolic process"/>
    <property type="evidence" value="ECO:0007669"/>
    <property type="project" value="TreeGrafter"/>
</dbReference>
<dbReference type="Proteomes" id="UP000076079">
    <property type="component" value="Chromosome"/>
</dbReference>
<dbReference type="PANTHER" id="PTHR21624">
    <property type="entry name" value="STEROL DESATURASE-RELATED PROTEIN"/>
    <property type="match status" value="1"/>
</dbReference>
<evidence type="ECO:0000313" key="10">
    <source>
        <dbReference type="Proteomes" id="UP000076079"/>
    </source>
</evidence>
<evidence type="ECO:0000256" key="3">
    <source>
        <dbReference type="ARBA" id="ARBA00022989"/>
    </source>
</evidence>
<dbReference type="KEGG" id="abac:LuPra_05548"/>
<dbReference type="Pfam" id="PF04116">
    <property type="entry name" value="FA_hydroxylase"/>
    <property type="match status" value="1"/>
</dbReference>
<protein>
    <submittedName>
        <fullName evidence="9">Fatty acid hydroxylase superfamily protein</fullName>
    </submittedName>
</protein>
<sequence length="290" mass="32215">MDDGLLHLIGAALQSLSGAVVILIPPTVFFVLLALFLKGREALPVFERAFEDVRLNLSLHFLDTLLVAPIVAVLAQGIQNGIEAHSLAILAPARWHALPAVVTLVGVVFVGDLISWARHRIEHTRLLWPTHAIHHSDAHMTWMTIMRFHPLNRVTTLIVDLGVLAVCGFPEWALIANFVVRHYYGEFIHADLPWMYGPLRYVFVSPVMHRWHHARDVVGAGSNFATVFAFLDYAFGTYHVPGLCTVPLGVTDQMGKGTLGQMLYPFKAWGERLRETNGGRGEASRHTTAP</sequence>
<feature type="domain" description="Fatty acid hydroxylase" evidence="8">
    <location>
        <begin position="106"/>
        <end position="237"/>
    </location>
</feature>
<evidence type="ECO:0000313" key="9">
    <source>
        <dbReference type="EMBL" id="AMY12275.1"/>
    </source>
</evidence>
<gene>
    <name evidence="9" type="ORF">LuPra_05548</name>
</gene>
<dbReference type="OrthoDB" id="9770329at2"/>
<evidence type="ECO:0000256" key="6">
    <source>
        <dbReference type="ARBA" id="ARBA00023136"/>
    </source>
</evidence>
<dbReference type="GO" id="GO:0012505">
    <property type="term" value="C:endomembrane system"/>
    <property type="evidence" value="ECO:0007669"/>
    <property type="project" value="UniProtKB-SubCell"/>
</dbReference>
<reference evidence="10" key="2">
    <citation type="submission" date="2016-04" db="EMBL/GenBank/DDBJ databases">
        <title>First Complete Genome Sequence of a Subdivision 6 Acidobacterium.</title>
        <authorList>
            <person name="Huang S."/>
            <person name="Vieira S."/>
            <person name="Bunk B."/>
            <person name="Riedel T."/>
            <person name="Sproeer C."/>
            <person name="Overmann J."/>
        </authorList>
    </citation>
    <scope>NUCLEOTIDE SEQUENCE [LARGE SCALE GENOMIC DNA]</scope>
    <source>
        <strain evidence="10">DSM 100886 HEG_-6_39</strain>
    </source>
</reference>
<dbReference type="EMBL" id="CP015136">
    <property type="protein sequence ID" value="AMY12275.1"/>
    <property type="molecule type" value="Genomic_DNA"/>
</dbReference>
<feature type="transmembrane region" description="Helical" evidence="7">
    <location>
        <begin position="12"/>
        <end position="37"/>
    </location>
</feature>
<keyword evidence="4" id="KW-0560">Oxidoreductase</keyword>
<evidence type="ECO:0000256" key="2">
    <source>
        <dbReference type="ARBA" id="ARBA00022692"/>
    </source>
</evidence>
<comment type="subcellular location">
    <subcellularLocation>
        <location evidence="1">Endomembrane system</location>
        <topology evidence="1">Multi-pass membrane protein</topology>
    </subcellularLocation>
</comment>
<keyword evidence="6 7" id="KW-0472">Membrane</keyword>
<keyword evidence="2 7" id="KW-0812">Transmembrane</keyword>
<dbReference type="GO" id="GO:0008610">
    <property type="term" value="P:lipid biosynthetic process"/>
    <property type="evidence" value="ECO:0007669"/>
    <property type="project" value="InterPro"/>
</dbReference>
<keyword evidence="5" id="KW-0443">Lipid metabolism</keyword>
<evidence type="ECO:0000259" key="8">
    <source>
        <dbReference type="Pfam" id="PF04116"/>
    </source>
</evidence>
<dbReference type="STRING" id="1855912.LuPra_05548"/>
<dbReference type="GO" id="GO:0016020">
    <property type="term" value="C:membrane"/>
    <property type="evidence" value="ECO:0007669"/>
    <property type="project" value="GOC"/>
</dbReference>
<feature type="transmembrane region" description="Helical" evidence="7">
    <location>
        <begin position="98"/>
        <end position="117"/>
    </location>
</feature>
<keyword evidence="10" id="KW-1185">Reference proteome</keyword>
<dbReference type="RefSeq" id="WP_110173744.1">
    <property type="nucleotide sequence ID" value="NZ_CP015136.1"/>
</dbReference>
<evidence type="ECO:0000256" key="5">
    <source>
        <dbReference type="ARBA" id="ARBA00023098"/>
    </source>
</evidence>